<dbReference type="SUPFAM" id="SSF52317">
    <property type="entry name" value="Class I glutamine amidotransferase-like"/>
    <property type="match status" value="1"/>
</dbReference>
<proteinExistence type="predicted"/>
<feature type="region of interest" description="Disordered" evidence="1">
    <location>
        <begin position="188"/>
        <end position="240"/>
    </location>
</feature>
<feature type="compositionally biased region" description="Low complexity" evidence="1">
    <location>
        <begin position="210"/>
        <end position="240"/>
    </location>
</feature>
<evidence type="ECO:0000313" key="4">
    <source>
        <dbReference type="Proteomes" id="UP000318741"/>
    </source>
</evidence>
<dbReference type="SUPFAM" id="SSF53300">
    <property type="entry name" value="vWA-like"/>
    <property type="match status" value="1"/>
</dbReference>
<dbReference type="Proteomes" id="UP000318741">
    <property type="component" value="Chromosome"/>
</dbReference>
<evidence type="ECO:0000313" key="3">
    <source>
        <dbReference type="EMBL" id="QDT15342.1"/>
    </source>
</evidence>
<dbReference type="InterPro" id="IPR036465">
    <property type="entry name" value="vWFA_dom_sf"/>
</dbReference>
<evidence type="ECO:0008006" key="5">
    <source>
        <dbReference type="Google" id="ProtNLM"/>
    </source>
</evidence>
<dbReference type="EMBL" id="CP036265">
    <property type="protein sequence ID" value="QDT15342.1"/>
    <property type="molecule type" value="Genomic_DNA"/>
</dbReference>
<keyword evidence="4" id="KW-1185">Reference proteome</keyword>
<accession>A0A517P7J8</accession>
<name>A0A517P7J8_9PLAN</name>
<dbReference type="Gene3D" id="3.40.50.880">
    <property type="match status" value="1"/>
</dbReference>
<dbReference type="KEGG" id="acaf:CA12_14260"/>
<keyword evidence="2" id="KW-1133">Transmembrane helix</keyword>
<evidence type="ECO:0000256" key="1">
    <source>
        <dbReference type="SAM" id="MobiDB-lite"/>
    </source>
</evidence>
<dbReference type="InterPro" id="IPR029062">
    <property type="entry name" value="Class_I_gatase-like"/>
</dbReference>
<dbReference type="OrthoDB" id="252901at2"/>
<protein>
    <recommendedName>
        <fullName evidence="5">VWFA domain-containing protein</fullName>
    </recommendedName>
</protein>
<feature type="compositionally biased region" description="Acidic residues" evidence="1">
    <location>
        <begin position="200"/>
        <end position="209"/>
    </location>
</feature>
<dbReference type="PANTHER" id="PTHR37947:SF1">
    <property type="entry name" value="BLL2462 PROTEIN"/>
    <property type="match status" value="1"/>
</dbReference>
<keyword evidence="2" id="KW-0472">Membrane</keyword>
<feature type="transmembrane region" description="Helical" evidence="2">
    <location>
        <begin position="23"/>
        <end position="42"/>
    </location>
</feature>
<dbReference type="AlphaFoldDB" id="A0A517P7J8"/>
<gene>
    <name evidence="3" type="ORF">CA12_14260</name>
</gene>
<organism evidence="3 4">
    <name type="scientific">Alienimonas californiensis</name>
    <dbReference type="NCBI Taxonomy" id="2527989"/>
    <lineage>
        <taxon>Bacteria</taxon>
        <taxon>Pseudomonadati</taxon>
        <taxon>Planctomycetota</taxon>
        <taxon>Planctomycetia</taxon>
        <taxon>Planctomycetales</taxon>
        <taxon>Planctomycetaceae</taxon>
        <taxon>Alienimonas</taxon>
    </lineage>
</organism>
<reference evidence="3 4" key="1">
    <citation type="submission" date="2019-02" db="EMBL/GenBank/DDBJ databases">
        <title>Deep-cultivation of Planctomycetes and their phenomic and genomic characterization uncovers novel biology.</title>
        <authorList>
            <person name="Wiegand S."/>
            <person name="Jogler M."/>
            <person name="Boedeker C."/>
            <person name="Pinto D."/>
            <person name="Vollmers J."/>
            <person name="Rivas-Marin E."/>
            <person name="Kohn T."/>
            <person name="Peeters S.H."/>
            <person name="Heuer A."/>
            <person name="Rast P."/>
            <person name="Oberbeckmann S."/>
            <person name="Bunk B."/>
            <person name="Jeske O."/>
            <person name="Meyerdierks A."/>
            <person name="Storesund J.E."/>
            <person name="Kallscheuer N."/>
            <person name="Luecker S."/>
            <person name="Lage O.M."/>
            <person name="Pohl T."/>
            <person name="Merkel B.J."/>
            <person name="Hornburger P."/>
            <person name="Mueller R.-W."/>
            <person name="Bruemmer F."/>
            <person name="Labrenz M."/>
            <person name="Spormann A.M."/>
            <person name="Op den Camp H."/>
            <person name="Overmann J."/>
            <person name="Amann R."/>
            <person name="Jetten M.S.M."/>
            <person name="Mascher T."/>
            <person name="Medema M.H."/>
            <person name="Devos D.P."/>
            <person name="Kaster A.-K."/>
            <person name="Ovreas L."/>
            <person name="Rohde M."/>
            <person name="Galperin M.Y."/>
            <person name="Jogler C."/>
        </authorList>
    </citation>
    <scope>NUCLEOTIDE SEQUENCE [LARGE SCALE GENOMIC DNA]</scope>
    <source>
        <strain evidence="3 4">CA12</strain>
    </source>
</reference>
<evidence type="ECO:0000256" key="2">
    <source>
        <dbReference type="SAM" id="Phobius"/>
    </source>
</evidence>
<dbReference type="Gene3D" id="3.40.50.410">
    <property type="entry name" value="von Willebrand factor, type A domain"/>
    <property type="match status" value="1"/>
</dbReference>
<dbReference type="RefSeq" id="WP_145358149.1">
    <property type="nucleotide sequence ID" value="NZ_CP036265.1"/>
</dbReference>
<keyword evidence="2" id="KW-0812">Transmembrane</keyword>
<sequence>MEDQFIEPEIGGTALRFVGPLPLWAGLLLAAVAAALAWRFYLREAGHLSRGLRWGLPALRSLAFALSILLLCAPVLTHTQVEGELGRVRVLVDGSESMARLDRHLPEARKVRLAEAVGRLPQGTADRYDATPADARPTGDRAAANAAAAVDPLPRWRRADLLLAEAPTAILPELRRQHVVSVRTLQGPTLTPRNLLGDGAGDEDGDEDAAAAPPTFAPTTDLATPLADGVGPAAGDAAPTGADAKRAAVVLLTDGRHNAGPSPTEAARLLGEAGVAVFPVLFGAEEPAADLAAVAVDAPDLVFKTDTVRGTFTLRDTAPPGTRFTAEIVSKGSDDGATGETVVWRQDLATTGSGDRRVPFEFDVEPLTDSLTETTDSPTGVGGYGRESRGVARSVATLDLEVRLSPLPGEVDAENNSRPLRLAANLVPRKALLLDGRPRWETRYLRNALSRDPRWEVSTVVVPADEQTLPRGEAGTTNESGEGVFPNSRAGLLGYDLIVYGELPPSLLTAEEQGWLREFVGARGGGLVFIDGRRDVLSELPSPTLTDLLPVTRGEPLSGPTTALRPTPAGVAAGALGITGDEPTDETFWQALPAPQTLIGATPLPGAEVWLDAVAEGGAGTGAGGGDGGGTHPAIVVRPFGGGRVMYLAFDETWRWRYRAADVYHQRLWNQLAGAVMPRPYAVRDELLALDTGGVRYAPGASAPVRVELRHPSNGGPGGGPATGVPVDAVLTRDGRIVGTVPLTEDPEVPGAYRGATGPLEPGEHEVSIRAAGFAAGALQARTGFVVEPPATAESADTSADPALLAAMAEASGGTLIREEEIGRLAALLAPLSDGRVIESEIPLWQSYWWFFAVLIPLTVEWILRKRAGLL</sequence>
<dbReference type="PANTHER" id="PTHR37947">
    <property type="entry name" value="BLL2462 PROTEIN"/>
    <property type="match status" value="1"/>
</dbReference>
<feature type="transmembrane region" description="Helical" evidence="2">
    <location>
        <begin position="54"/>
        <end position="76"/>
    </location>
</feature>